<dbReference type="InterPro" id="IPR051045">
    <property type="entry name" value="TonB-dependent_transducer"/>
</dbReference>
<proteinExistence type="inferred from homology"/>
<reference evidence="13" key="1">
    <citation type="submission" date="2023-07" db="EMBL/GenBank/DDBJ databases">
        <title>Functional and genomic diversity of the sorghum phyllosphere microbiome.</title>
        <authorList>
            <person name="Shade A."/>
        </authorList>
    </citation>
    <scope>NUCLEOTIDE SEQUENCE</scope>
    <source>
        <strain evidence="13">SORGH_AS_0457</strain>
    </source>
</reference>
<feature type="compositionally biased region" description="Polar residues" evidence="10">
    <location>
        <begin position="101"/>
        <end position="110"/>
    </location>
</feature>
<comment type="similarity">
    <text evidence="2">Belongs to the TonB family.</text>
</comment>
<feature type="compositionally biased region" description="Pro residues" evidence="10">
    <location>
        <begin position="156"/>
        <end position="165"/>
    </location>
</feature>
<feature type="domain" description="TonB C-terminal" evidence="12">
    <location>
        <begin position="174"/>
        <end position="264"/>
    </location>
</feature>
<feature type="region of interest" description="Disordered" evidence="10">
    <location>
        <begin position="1"/>
        <end position="32"/>
    </location>
</feature>
<feature type="compositionally biased region" description="Low complexity" evidence="10">
    <location>
        <begin position="1"/>
        <end position="13"/>
    </location>
</feature>
<dbReference type="GO" id="GO:0055085">
    <property type="term" value="P:transmembrane transport"/>
    <property type="evidence" value="ECO:0007669"/>
    <property type="project" value="InterPro"/>
</dbReference>
<evidence type="ECO:0000313" key="14">
    <source>
        <dbReference type="Proteomes" id="UP001226084"/>
    </source>
</evidence>
<comment type="subcellular location">
    <subcellularLocation>
        <location evidence="1">Cell inner membrane</location>
        <topology evidence="1">Single-pass membrane protein</topology>
        <orientation evidence="1">Periplasmic side</orientation>
    </subcellularLocation>
</comment>
<dbReference type="GO" id="GO:0031992">
    <property type="term" value="F:energy transducer activity"/>
    <property type="evidence" value="ECO:0007669"/>
    <property type="project" value="TreeGrafter"/>
</dbReference>
<evidence type="ECO:0000256" key="6">
    <source>
        <dbReference type="ARBA" id="ARBA00022692"/>
    </source>
</evidence>
<evidence type="ECO:0000259" key="12">
    <source>
        <dbReference type="PROSITE" id="PS52015"/>
    </source>
</evidence>
<gene>
    <name evidence="13" type="ORF">QE424_002650</name>
</gene>
<keyword evidence="9 11" id="KW-0472">Membrane</keyword>
<dbReference type="Gene3D" id="3.30.1150.10">
    <property type="match status" value="1"/>
</dbReference>
<evidence type="ECO:0000256" key="11">
    <source>
        <dbReference type="SAM" id="Phobius"/>
    </source>
</evidence>
<dbReference type="RefSeq" id="WP_307107332.1">
    <property type="nucleotide sequence ID" value="NZ_JAUTAS010000001.1"/>
</dbReference>
<dbReference type="AlphaFoldDB" id="A0AAP5AK04"/>
<dbReference type="Proteomes" id="UP001226084">
    <property type="component" value="Unassembled WGS sequence"/>
</dbReference>
<dbReference type="PANTHER" id="PTHR33446:SF2">
    <property type="entry name" value="PROTEIN TONB"/>
    <property type="match status" value="1"/>
</dbReference>
<evidence type="ECO:0000256" key="3">
    <source>
        <dbReference type="ARBA" id="ARBA00022448"/>
    </source>
</evidence>
<evidence type="ECO:0000256" key="1">
    <source>
        <dbReference type="ARBA" id="ARBA00004383"/>
    </source>
</evidence>
<evidence type="ECO:0000313" key="13">
    <source>
        <dbReference type="EMBL" id="MDQ1109491.1"/>
    </source>
</evidence>
<keyword evidence="7" id="KW-0653">Protein transport</keyword>
<dbReference type="EMBL" id="JAUTAS010000001">
    <property type="protein sequence ID" value="MDQ1109491.1"/>
    <property type="molecule type" value="Genomic_DNA"/>
</dbReference>
<protein>
    <submittedName>
        <fullName evidence="13">Protein TonB</fullName>
    </submittedName>
</protein>
<organism evidence="13 14">
    <name type="scientific">Stenotrophomonas rhizophila</name>
    <dbReference type="NCBI Taxonomy" id="216778"/>
    <lineage>
        <taxon>Bacteria</taxon>
        <taxon>Pseudomonadati</taxon>
        <taxon>Pseudomonadota</taxon>
        <taxon>Gammaproteobacteria</taxon>
        <taxon>Lysobacterales</taxon>
        <taxon>Lysobacteraceae</taxon>
        <taxon>Stenotrophomonas</taxon>
    </lineage>
</organism>
<comment type="caution">
    <text evidence="13">The sequence shown here is derived from an EMBL/GenBank/DDBJ whole genome shotgun (WGS) entry which is preliminary data.</text>
</comment>
<dbReference type="PROSITE" id="PS52015">
    <property type="entry name" value="TONB_CTD"/>
    <property type="match status" value="1"/>
</dbReference>
<dbReference type="SUPFAM" id="SSF74653">
    <property type="entry name" value="TolA/TonB C-terminal domain"/>
    <property type="match status" value="1"/>
</dbReference>
<feature type="compositionally biased region" description="Basic and acidic residues" evidence="10">
    <location>
        <begin position="112"/>
        <end position="126"/>
    </location>
</feature>
<feature type="transmembrane region" description="Helical" evidence="11">
    <location>
        <begin position="42"/>
        <end position="64"/>
    </location>
</feature>
<name>A0AAP5AK04_9GAMM</name>
<dbReference type="GO" id="GO:0098797">
    <property type="term" value="C:plasma membrane protein complex"/>
    <property type="evidence" value="ECO:0007669"/>
    <property type="project" value="TreeGrafter"/>
</dbReference>
<dbReference type="PANTHER" id="PTHR33446">
    <property type="entry name" value="PROTEIN TONB-RELATED"/>
    <property type="match status" value="1"/>
</dbReference>
<dbReference type="Pfam" id="PF03544">
    <property type="entry name" value="TonB_C"/>
    <property type="match status" value="1"/>
</dbReference>
<feature type="compositionally biased region" description="Low complexity" evidence="10">
    <location>
        <begin position="144"/>
        <end position="155"/>
    </location>
</feature>
<evidence type="ECO:0000256" key="10">
    <source>
        <dbReference type="SAM" id="MobiDB-lite"/>
    </source>
</evidence>
<dbReference type="InterPro" id="IPR037682">
    <property type="entry name" value="TonB_C"/>
</dbReference>
<evidence type="ECO:0000256" key="2">
    <source>
        <dbReference type="ARBA" id="ARBA00006555"/>
    </source>
</evidence>
<dbReference type="InterPro" id="IPR006260">
    <property type="entry name" value="TonB/TolA_C"/>
</dbReference>
<dbReference type="NCBIfam" id="TIGR01352">
    <property type="entry name" value="tonB_Cterm"/>
    <property type="match status" value="1"/>
</dbReference>
<evidence type="ECO:0000256" key="7">
    <source>
        <dbReference type="ARBA" id="ARBA00022927"/>
    </source>
</evidence>
<accession>A0AAP5AK04</accession>
<evidence type="ECO:0000256" key="5">
    <source>
        <dbReference type="ARBA" id="ARBA00022519"/>
    </source>
</evidence>
<keyword evidence="8 11" id="KW-1133">Transmembrane helix</keyword>
<keyword evidence="4" id="KW-1003">Cell membrane</keyword>
<feature type="compositionally biased region" description="Pro residues" evidence="10">
    <location>
        <begin position="130"/>
        <end position="143"/>
    </location>
</feature>
<evidence type="ECO:0000256" key="8">
    <source>
        <dbReference type="ARBA" id="ARBA00022989"/>
    </source>
</evidence>
<evidence type="ECO:0000256" key="9">
    <source>
        <dbReference type="ARBA" id="ARBA00023136"/>
    </source>
</evidence>
<keyword evidence="6 11" id="KW-0812">Transmembrane</keyword>
<dbReference type="GO" id="GO:0015031">
    <property type="term" value="P:protein transport"/>
    <property type="evidence" value="ECO:0007669"/>
    <property type="project" value="UniProtKB-KW"/>
</dbReference>
<sequence length="264" mass="28518">MSSVAPSAASTPPLHAYLQGPHQGAPGRARARASFTERHARTLAGSLTVLAHAAVITLLLWTHVASTPVLPPPQADRTQLVLLPPRAPEVPLEDIVAPTPSTAATLQQQKPEPPRDLPRTPPRETAHWVIPPPTPPQPKPDSPAPLQQQASVAASPPSPPLPPGPSETTPGRDSWEGRVMARLERFRRYPHAARERRHEGVVQVRVSLARDGQLLALAVEQSSGYTMLDQAALDTFRRAAPLPAVPDDRPAPVELSFPVEFFIR</sequence>
<keyword evidence="3" id="KW-0813">Transport</keyword>
<keyword evidence="5" id="KW-0997">Cell inner membrane</keyword>
<feature type="region of interest" description="Disordered" evidence="10">
    <location>
        <begin position="101"/>
        <end position="175"/>
    </location>
</feature>
<evidence type="ECO:0000256" key="4">
    <source>
        <dbReference type="ARBA" id="ARBA00022475"/>
    </source>
</evidence>